<dbReference type="Pfam" id="PF13855">
    <property type="entry name" value="LRR_8"/>
    <property type="match status" value="2"/>
</dbReference>
<dbReference type="PANTHER" id="PTHR24373:SF370">
    <property type="entry name" value="FISH-LIPS, ISOFORM E"/>
    <property type="match status" value="1"/>
</dbReference>
<dbReference type="PANTHER" id="PTHR24373">
    <property type="entry name" value="SLIT RELATED LEUCINE-RICH REPEAT NEURONAL PROTEIN"/>
    <property type="match status" value="1"/>
</dbReference>
<keyword evidence="1" id="KW-0433">Leucine-rich repeat</keyword>
<dbReference type="InterPro" id="IPR003591">
    <property type="entry name" value="Leu-rich_rpt_typical-subtyp"/>
</dbReference>
<evidence type="ECO:0000259" key="4">
    <source>
        <dbReference type="SMART" id="SM00082"/>
    </source>
</evidence>
<dbReference type="InterPro" id="IPR001611">
    <property type="entry name" value="Leu-rich_rpt"/>
</dbReference>
<dbReference type="InterPro" id="IPR000483">
    <property type="entry name" value="Cys-rich_flank_reg_C"/>
</dbReference>
<protein>
    <submittedName>
        <fullName evidence="5">Slit 1 protein</fullName>
    </submittedName>
</protein>
<dbReference type="EMBL" id="BMAV01025944">
    <property type="protein sequence ID" value="GFS46060.1"/>
    <property type="molecule type" value="Genomic_DNA"/>
</dbReference>
<dbReference type="Pfam" id="PF13306">
    <property type="entry name" value="LRR_5"/>
    <property type="match status" value="1"/>
</dbReference>
<dbReference type="InterPro" id="IPR026906">
    <property type="entry name" value="LRR_5"/>
</dbReference>
<dbReference type="GO" id="GO:0031012">
    <property type="term" value="C:extracellular matrix"/>
    <property type="evidence" value="ECO:0007669"/>
    <property type="project" value="TreeGrafter"/>
</dbReference>
<gene>
    <name evidence="5" type="primary">Slit1</name>
    <name evidence="5" type="ORF">TNIN_119511</name>
</gene>
<evidence type="ECO:0000313" key="5">
    <source>
        <dbReference type="EMBL" id="GFS46060.1"/>
    </source>
</evidence>
<dbReference type="SUPFAM" id="SSF52058">
    <property type="entry name" value="L domain-like"/>
    <property type="match status" value="1"/>
</dbReference>
<feature type="domain" description="LRRCT" evidence="4">
    <location>
        <begin position="408"/>
        <end position="464"/>
    </location>
</feature>
<comment type="caution">
    <text evidence="5">The sequence shown here is derived from an EMBL/GenBank/DDBJ whole genome shotgun (WGS) entry which is preliminary data.</text>
</comment>
<reference evidence="5" key="1">
    <citation type="submission" date="2020-08" db="EMBL/GenBank/DDBJ databases">
        <title>Multicomponent nature underlies the extraordinary mechanical properties of spider dragline silk.</title>
        <authorList>
            <person name="Kono N."/>
            <person name="Nakamura H."/>
            <person name="Mori M."/>
            <person name="Yoshida Y."/>
            <person name="Ohtoshi R."/>
            <person name="Malay A.D."/>
            <person name="Moran D.A.P."/>
            <person name="Tomita M."/>
            <person name="Numata K."/>
            <person name="Arakawa K."/>
        </authorList>
    </citation>
    <scope>NUCLEOTIDE SEQUENCE</scope>
</reference>
<dbReference type="InterPro" id="IPR050328">
    <property type="entry name" value="Dev_Immune_Receptor"/>
</dbReference>
<keyword evidence="6" id="KW-1185">Reference proteome</keyword>
<dbReference type="SMART" id="SM00369">
    <property type="entry name" value="LRR_TYP"/>
    <property type="match status" value="10"/>
</dbReference>
<organism evidence="5 6">
    <name type="scientific">Trichonephila inaurata madagascariensis</name>
    <dbReference type="NCBI Taxonomy" id="2747483"/>
    <lineage>
        <taxon>Eukaryota</taxon>
        <taxon>Metazoa</taxon>
        <taxon>Ecdysozoa</taxon>
        <taxon>Arthropoda</taxon>
        <taxon>Chelicerata</taxon>
        <taxon>Arachnida</taxon>
        <taxon>Araneae</taxon>
        <taxon>Araneomorphae</taxon>
        <taxon>Entelegynae</taxon>
        <taxon>Araneoidea</taxon>
        <taxon>Nephilidae</taxon>
        <taxon>Trichonephila</taxon>
        <taxon>Trichonephila inaurata</taxon>
    </lineage>
</organism>
<accession>A0A8X6MEF1</accession>
<keyword evidence="3" id="KW-0677">Repeat</keyword>
<evidence type="ECO:0000256" key="1">
    <source>
        <dbReference type="ARBA" id="ARBA00022614"/>
    </source>
</evidence>
<dbReference type="Proteomes" id="UP000886998">
    <property type="component" value="Unassembled WGS sequence"/>
</dbReference>
<dbReference type="PROSITE" id="PS51450">
    <property type="entry name" value="LRR"/>
    <property type="match status" value="2"/>
</dbReference>
<evidence type="ECO:0000256" key="3">
    <source>
        <dbReference type="ARBA" id="ARBA00022737"/>
    </source>
</evidence>
<dbReference type="InterPro" id="IPR032675">
    <property type="entry name" value="LRR_dom_sf"/>
</dbReference>
<dbReference type="Gene3D" id="3.80.10.10">
    <property type="entry name" value="Ribonuclease Inhibitor"/>
    <property type="match status" value="2"/>
</dbReference>
<proteinExistence type="predicted"/>
<dbReference type="FunFam" id="3.80.10.10:FF:000611">
    <property type="entry name" value="Capricious, isoform E"/>
    <property type="match status" value="1"/>
</dbReference>
<dbReference type="OrthoDB" id="1055097at2759"/>
<name>A0A8X6MEF1_9ARAC</name>
<keyword evidence="2" id="KW-0732">Signal</keyword>
<dbReference type="SMART" id="SM00082">
    <property type="entry name" value="LRRCT"/>
    <property type="match status" value="1"/>
</dbReference>
<dbReference type="SMART" id="SM00364">
    <property type="entry name" value="LRR_BAC"/>
    <property type="match status" value="4"/>
</dbReference>
<sequence>MSACTNAQEFSTLTITTETLGGFLGGAMIVQNLKGSLRIIVILFYIVCLWNQAAGLCPVRCECNDDILSAVCDSTKLVVVPITLNPEVRELRLTNNFIKSIYLTFSFYQNLEFLDISHNQLTTLGENNFVDLKELKVLLVNSNMISLLQNGTFKGLNSLKVLHLKENYLQALPAKCFVQLENLDLLDLCQNSIYSIDQEAFFGLKNLKTLLLRSNKLTHIPSTSFQYISKLFKLDLGLNSFENMTENSFSDLNDLEELSLDGCGIKIIQHGAFKGLNSLLILRIHDNELREVPTNALFDVIRLEELHIGKNKFQSLKAKSFQRLKFLRVIEINDCPNLSEIEKGAFADNSDLKIIVINHNKELKHVQDGAFDNLPNVQHVSFRGNSFETLQYGLLPWSDLVFLDVRDNPFVCDCSLFWLWKLLSTKNFSSFDGQDDMTQVFCFNPPELKERALGKLSFDDLDCYSLESIHQLIIVLVSGVL</sequence>
<evidence type="ECO:0000313" key="6">
    <source>
        <dbReference type="Proteomes" id="UP000886998"/>
    </source>
</evidence>
<dbReference type="GO" id="GO:0005615">
    <property type="term" value="C:extracellular space"/>
    <property type="evidence" value="ECO:0007669"/>
    <property type="project" value="TreeGrafter"/>
</dbReference>
<evidence type="ECO:0000256" key="2">
    <source>
        <dbReference type="ARBA" id="ARBA00022729"/>
    </source>
</evidence>
<dbReference type="AlphaFoldDB" id="A0A8X6MEF1"/>